<keyword evidence="2" id="KW-1185">Reference proteome</keyword>
<name>A0AAV9XNV7_9PEZI</name>
<evidence type="ECO:0008006" key="3">
    <source>
        <dbReference type="Google" id="ProtNLM"/>
    </source>
</evidence>
<protein>
    <recommendedName>
        <fullName evidence="3">Fungal N-terminal domain-containing protein</fullName>
    </recommendedName>
</protein>
<accession>A0AAV9XNV7</accession>
<reference evidence="1 2" key="1">
    <citation type="submission" date="2019-10" db="EMBL/GenBank/DDBJ databases">
        <authorList>
            <person name="Palmer J.M."/>
        </authorList>
    </citation>
    <scope>NUCLEOTIDE SEQUENCE [LARGE SCALE GENOMIC DNA]</scope>
    <source>
        <strain evidence="1 2">TWF694</strain>
    </source>
</reference>
<comment type="caution">
    <text evidence="1">The sequence shown here is derived from an EMBL/GenBank/DDBJ whole genome shotgun (WGS) entry which is preliminary data.</text>
</comment>
<dbReference type="AlphaFoldDB" id="A0AAV9XNV7"/>
<dbReference type="EMBL" id="JAVHJO010000001">
    <property type="protein sequence ID" value="KAK6543480.1"/>
    <property type="molecule type" value="Genomic_DNA"/>
</dbReference>
<dbReference type="PANTHER" id="PTHR38886:SF1">
    <property type="entry name" value="NACHT-NTPASE AND P-LOOP NTPASES N-TERMINAL DOMAIN-CONTAINING PROTEIN"/>
    <property type="match status" value="1"/>
</dbReference>
<organism evidence="1 2">
    <name type="scientific">Orbilia ellipsospora</name>
    <dbReference type="NCBI Taxonomy" id="2528407"/>
    <lineage>
        <taxon>Eukaryota</taxon>
        <taxon>Fungi</taxon>
        <taxon>Dikarya</taxon>
        <taxon>Ascomycota</taxon>
        <taxon>Pezizomycotina</taxon>
        <taxon>Orbiliomycetes</taxon>
        <taxon>Orbiliales</taxon>
        <taxon>Orbiliaceae</taxon>
        <taxon>Orbilia</taxon>
    </lineage>
</organism>
<gene>
    <name evidence="1" type="ORF">TWF694_000226</name>
</gene>
<evidence type="ECO:0000313" key="2">
    <source>
        <dbReference type="Proteomes" id="UP001365542"/>
    </source>
</evidence>
<proteinExistence type="predicted"/>
<dbReference type="Proteomes" id="UP001365542">
    <property type="component" value="Unassembled WGS sequence"/>
</dbReference>
<sequence>MAFSVSIGDAFLMAQLALKLGRAFTTGRKSAPEEFREVESQLYSISTALSSLAQACKANSIKLGAQANSSLPASLIISRGNTGDDPLVSMLQGCQEILKHLEDVVEKYSSIIQPKDSGAPILRKWSSELNKNWKKVKWTTEGGDLAILRRSLSIHISSLNLALGVISHNKADQLGAQVDQVTIMLTEIHTWFVDNIRDRTHVPASATTLAQGLSALNLNPLTTIHFELCVKSPTGLETICSNASVHPNWGDKEPVFQCRCITQLGSPAPHFIQLDSLRLSPLSFALRRTGAVKTWMIYKASNRAINRLSILVIKGVPAARIHEFETKFIDVLTTNKAKSMLDQNGGTMLAYKTTEKSPSITDSHYNTETRILNLLSDLQQSRGQVEKVTFTINRQSYTREGVENIQLLHYKSSKKEYLPIDQTIYPNDLTPLNTAELIISFTQTPSSIGDITKTILYITYETRITYAPGTSIVVLHNIDCAGLQPKSIDGQESVISGVGVSIYLASPKAAEDLKFRLVEMRIELFVMSLKAPRSNEKLALKLQAKGVHTESVDIADSEIMIVQAENSDRLRLIVTSEDQTTILSQELAEDFMTSADGYQPNFASPTYVVQVSGQGTREISKYDKGFKYFDFEDVYMDRLFGLGLAAFSGSNILPTQISQVTSEPRQR</sequence>
<evidence type="ECO:0000313" key="1">
    <source>
        <dbReference type="EMBL" id="KAK6543480.1"/>
    </source>
</evidence>
<dbReference type="PANTHER" id="PTHR38886">
    <property type="entry name" value="SESA DOMAIN-CONTAINING PROTEIN"/>
    <property type="match status" value="1"/>
</dbReference>